<evidence type="ECO:0008006" key="3">
    <source>
        <dbReference type="Google" id="ProtNLM"/>
    </source>
</evidence>
<dbReference type="RefSeq" id="WP_044197049.1">
    <property type="nucleotide sequence ID" value="NZ_JMCB01000020.1"/>
</dbReference>
<keyword evidence="2" id="KW-1185">Reference proteome</keyword>
<comment type="caution">
    <text evidence="1">The sequence shown here is derived from an EMBL/GenBank/DDBJ whole genome shotgun (WGS) entry which is preliminary data.</text>
</comment>
<gene>
    <name evidence="1" type="ORF">DB31_3866</name>
</gene>
<sequence>MKNAFQRMTRGALVGGLLLMTACGGVEEAQGTEALAQEKSALETCRSDARQFASCVHEMNLLGLATCQANEYRQSYNLLGQCSASTYHTITWTCCTQQ</sequence>
<dbReference type="Proteomes" id="UP000028725">
    <property type="component" value="Unassembled WGS sequence"/>
</dbReference>
<name>A0A085W4Y9_9BACT</name>
<reference evidence="1 2" key="1">
    <citation type="submission" date="2014-04" db="EMBL/GenBank/DDBJ databases">
        <title>Genome assembly of Hyalangium minutum DSM 14724.</title>
        <authorList>
            <person name="Sharma G."/>
            <person name="Subramanian S."/>
        </authorList>
    </citation>
    <scope>NUCLEOTIDE SEQUENCE [LARGE SCALE GENOMIC DNA]</scope>
    <source>
        <strain evidence="1 2">DSM 14724</strain>
    </source>
</reference>
<organism evidence="1 2">
    <name type="scientific">Hyalangium minutum</name>
    <dbReference type="NCBI Taxonomy" id="394096"/>
    <lineage>
        <taxon>Bacteria</taxon>
        <taxon>Pseudomonadati</taxon>
        <taxon>Myxococcota</taxon>
        <taxon>Myxococcia</taxon>
        <taxon>Myxococcales</taxon>
        <taxon>Cystobacterineae</taxon>
        <taxon>Archangiaceae</taxon>
        <taxon>Hyalangium</taxon>
    </lineage>
</organism>
<proteinExistence type="predicted"/>
<evidence type="ECO:0000313" key="2">
    <source>
        <dbReference type="Proteomes" id="UP000028725"/>
    </source>
</evidence>
<dbReference type="AlphaFoldDB" id="A0A085W4Y9"/>
<dbReference type="PROSITE" id="PS51257">
    <property type="entry name" value="PROKAR_LIPOPROTEIN"/>
    <property type="match status" value="1"/>
</dbReference>
<evidence type="ECO:0000313" key="1">
    <source>
        <dbReference type="EMBL" id="KFE62752.1"/>
    </source>
</evidence>
<dbReference type="EMBL" id="JMCB01000020">
    <property type="protein sequence ID" value="KFE62752.1"/>
    <property type="molecule type" value="Genomic_DNA"/>
</dbReference>
<dbReference type="STRING" id="394096.DB31_3866"/>
<protein>
    <recommendedName>
        <fullName evidence="3">Lipoprotein</fullName>
    </recommendedName>
</protein>
<accession>A0A085W4Y9</accession>